<evidence type="ECO:0000259" key="1">
    <source>
        <dbReference type="PROSITE" id="PS51819"/>
    </source>
</evidence>
<dbReference type="Pfam" id="PF00903">
    <property type="entry name" value="Glyoxalase"/>
    <property type="match status" value="1"/>
</dbReference>
<comment type="caution">
    <text evidence="2">The sequence shown here is derived from an EMBL/GenBank/DDBJ whole genome shotgun (WGS) entry which is preliminary data.</text>
</comment>
<feature type="domain" description="VOC" evidence="1">
    <location>
        <begin position="3"/>
        <end position="132"/>
    </location>
</feature>
<protein>
    <submittedName>
        <fullName evidence="2">Glyoxalase</fullName>
    </submittedName>
</protein>
<dbReference type="SUPFAM" id="SSF54593">
    <property type="entry name" value="Glyoxalase/Bleomycin resistance protein/Dihydroxybiphenyl dioxygenase"/>
    <property type="match status" value="1"/>
</dbReference>
<accession>A0A2M9PYG3</accession>
<dbReference type="Gene3D" id="3.10.180.10">
    <property type="entry name" value="2,3-Dihydroxybiphenyl 1,2-Dioxygenase, domain 1"/>
    <property type="match status" value="1"/>
</dbReference>
<dbReference type="CDD" id="cd07251">
    <property type="entry name" value="VOC_like"/>
    <property type="match status" value="1"/>
</dbReference>
<dbReference type="InterPro" id="IPR004360">
    <property type="entry name" value="Glyas_Fos-R_dOase_dom"/>
</dbReference>
<dbReference type="PROSITE" id="PS51819">
    <property type="entry name" value="VOC"/>
    <property type="match status" value="1"/>
</dbReference>
<name>A0A2M9PYG3_9BACI</name>
<organism evidence="2 3">
    <name type="scientific">Lysinibacillus xylanilyticus</name>
    <dbReference type="NCBI Taxonomy" id="582475"/>
    <lineage>
        <taxon>Bacteria</taxon>
        <taxon>Bacillati</taxon>
        <taxon>Bacillota</taxon>
        <taxon>Bacilli</taxon>
        <taxon>Bacillales</taxon>
        <taxon>Bacillaceae</taxon>
        <taxon>Lysinibacillus</taxon>
    </lineage>
</organism>
<sequence length="148" mass="16684">MNRLNLVTLGVKDMVESLNFYREGLGFEVIVYGEETNPDVIFFNNGGTKISLFPIDRLVKDINEANPPAIGNGFNGITLAYNGKSKEEVDQVFDLAKNAGAKIVKEPETVFWGGYSGYFQDPNGYYWEVAYGDMWQFDENDMLIITNN</sequence>
<dbReference type="AlphaFoldDB" id="A0A2M9PYG3"/>
<dbReference type="EMBL" id="PHQY01000702">
    <property type="protein sequence ID" value="PJO40752.1"/>
    <property type="molecule type" value="Genomic_DNA"/>
</dbReference>
<dbReference type="PANTHER" id="PTHR36503:SF1">
    <property type="entry name" value="BLR2520 PROTEIN"/>
    <property type="match status" value="1"/>
</dbReference>
<gene>
    <name evidence="2" type="ORF">CWD94_26455</name>
</gene>
<proteinExistence type="predicted"/>
<dbReference type="PANTHER" id="PTHR36503">
    <property type="entry name" value="BLR2520 PROTEIN"/>
    <property type="match status" value="1"/>
</dbReference>
<dbReference type="STRING" id="582475.ACZ11_01665"/>
<dbReference type="RefSeq" id="WP_100545705.1">
    <property type="nucleotide sequence ID" value="NZ_CP158849.1"/>
</dbReference>
<evidence type="ECO:0000313" key="2">
    <source>
        <dbReference type="EMBL" id="PJO40752.1"/>
    </source>
</evidence>
<reference evidence="2 3" key="1">
    <citation type="submission" date="2017-11" db="EMBL/GenBank/DDBJ databases">
        <title>Bacterial isolate from king chilli rhizosphere.</title>
        <authorList>
            <person name="Takhelmayum P."/>
            <person name="Sarangthem I."/>
        </authorList>
    </citation>
    <scope>NUCLEOTIDE SEQUENCE [LARGE SCALE GENOMIC DNA]</scope>
    <source>
        <strain evidence="3">t26</strain>
    </source>
</reference>
<evidence type="ECO:0000313" key="3">
    <source>
        <dbReference type="Proteomes" id="UP000232101"/>
    </source>
</evidence>
<dbReference type="InterPro" id="IPR029068">
    <property type="entry name" value="Glyas_Bleomycin-R_OHBP_Dase"/>
</dbReference>
<dbReference type="Proteomes" id="UP000232101">
    <property type="component" value="Unassembled WGS sequence"/>
</dbReference>
<dbReference type="InterPro" id="IPR037523">
    <property type="entry name" value="VOC_core"/>
</dbReference>